<dbReference type="GO" id="GO:0005886">
    <property type="term" value="C:plasma membrane"/>
    <property type="evidence" value="ECO:0007669"/>
    <property type="project" value="UniProtKB-SubCell"/>
</dbReference>
<organism evidence="9 10">
    <name type="scientific">Allorhizobium taibaishanense</name>
    <dbReference type="NCBI Taxonomy" id="887144"/>
    <lineage>
        <taxon>Bacteria</taxon>
        <taxon>Pseudomonadati</taxon>
        <taxon>Pseudomonadota</taxon>
        <taxon>Alphaproteobacteria</taxon>
        <taxon>Hyphomicrobiales</taxon>
        <taxon>Rhizobiaceae</taxon>
        <taxon>Rhizobium/Agrobacterium group</taxon>
        <taxon>Allorhizobium</taxon>
    </lineage>
</organism>
<keyword evidence="6 7" id="KW-0472">Membrane</keyword>
<proteinExistence type="inferred from homology"/>
<dbReference type="Gene3D" id="1.10.3720.10">
    <property type="entry name" value="MetI-like"/>
    <property type="match status" value="1"/>
</dbReference>
<dbReference type="InterPro" id="IPR035906">
    <property type="entry name" value="MetI-like_sf"/>
</dbReference>
<evidence type="ECO:0000256" key="6">
    <source>
        <dbReference type="ARBA" id="ARBA00023136"/>
    </source>
</evidence>
<comment type="similarity">
    <text evidence="7">Belongs to the binding-protein-dependent transport system permease family.</text>
</comment>
<evidence type="ECO:0000256" key="2">
    <source>
        <dbReference type="ARBA" id="ARBA00022448"/>
    </source>
</evidence>
<dbReference type="Proteomes" id="UP000544107">
    <property type="component" value="Unassembled WGS sequence"/>
</dbReference>
<protein>
    <submittedName>
        <fullName evidence="9">Peptide/nickel transport system permease protein</fullName>
    </submittedName>
</protein>
<dbReference type="InterPro" id="IPR000515">
    <property type="entry name" value="MetI-like"/>
</dbReference>
<feature type="transmembrane region" description="Helical" evidence="7">
    <location>
        <begin position="260"/>
        <end position="282"/>
    </location>
</feature>
<accession>A0A7W6HMY6</accession>
<gene>
    <name evidence="9" type="ORF">GGQ71_002491</name>
</gene>
<dbReference type="EMBL" id="JACIED010000003">
    <property type="protein sequence ID" value="MBB4008211.1"/>
    <property type="molecule type" value="Genomic_DNA"/>
</dbReference>
<feature type="transmembrane region" description="Helical" evidence="7">
    <location>
        <begin position="198"/>
        <end position="219"/>
    </location>
</feature>
<dbReference type="Pfam" id="PF00528">
    <property type="entry name" value="BPD_transp_1"/>
    <property type="match status" value="1"/>
</dbReference>
<dbReference type="PANTHER" id="PTHR43163:SF6">
    <property type="entry name" value="DIPEPTIDE TRANSPORT SYSTEM PERMEASE PROTEIN DPPB-RELATED"/>
    <property type="match status" value="1"/>
</dbReference>
<dbReference type="SUPFAM" id="SSF161098">
    <property type="entry name" value="MetI-like"/>
    <property type="match status" value="1"/>
</dbReference>
<reference evidence="9 10" key="1">
    <citation type="submission" date="2020-08" db="EMBL/GenBank/DDBJ databases">
        <title>Genomic Encyclopedia of Type Strains, Phase IV (KMG-IV): sequencing the most valuable type-strain genomes for metagenomic binning, comparative biology and taxonomic classification.</title>
        <authorList>
            <person name="Goeker M."/>
        </authorList>
    </citation>
    <scope>NUCLEOTIDE SEQUENCE [LARGE SCALE GENOMIC DNA]</scope>
    <source>
        <strain evidence="9 10">DSM 100021</strain>
    </source>
</reference>
<evidence type="ECO:0000256" key="5">
    <source>
        <dbReference type="ARBA" id="ARBA00022989"/>
    </source>
</evidence>
<dbReference type="Pfam" id="PF19300">
    <property type="entry name" value="BPD_transp_1_N"/>
    <property type="match status" value="1"/>
</dbReference>
<keyword evidence="4 7" id="KW-0812">Transmembrane</keyword>
<comment type="caution">
    <text evidence="9">The sequence shown here is derived from an EMBL/GenBank/DDBJ whole genome shotgun (WGS) entry which is preliminary data.</text>
</comment>
<feature type="transmembrane region" description="Helical" evidence="7">
    <location>
        <begin position="12"/>
        <end position="32"/>
    </location>
</feature>
<dbReference type="PROSITE" id="PS50928">
    <property type="entry name" value="ABC_TM1"/>
    <property type="match status" value="1"/>
</dbReference>
<keyword evidence="2 7" id="KW-0813">Transport</keyword>
<keyword evidence="3" id="KW-1003">Cell membrane</keyword>
<evidence type="ECO:0000313" key="10">
    <source>
        <dbReference type="Proteomes" id="UP000544107"/>
    </source>
</evidence>
<evidence type="ECO:0000259" key="8">
    <source>
        <dbReference type="PROSITE" id="PS50928"/>
    </source>
</evidence>
<feature type="transmembrane region" description="Helical" evidence="7">
    <location>
        <begin position="136"/>
        <end position="158"/>
    </location>
</feature>
<comment type="subcellular location">
    <subcellularLocation>
        <location evidence="1 7">Cell membrane</location>
        <topology evidence="1 7">Multi-pass membrane protein</topology>
    </subcellularLocation>
</comment>
<dbReference type="InterPro" id="IPR045621">
    <property type="entry name" value="BPD_transp_1_N"/>
</dbReference>
<evidence type="ECO:0000256" key="4">
    <source>
        <dbReference type="ARBA" id="ARBA00022692"/>
    </source>
</evidence>
<evidence type="ECO:0000256" key="7">
    <source>
        <dbReference type="RuleBase" id="RU363032"/>
    </source>
</evidence>
<feature type="domain" description="ABC transmembrane type-1" evidence="8">
    <location>
        <begin position="97"/>
        <end position="329"/>
    </location>
</feature>
<feature type="transmembrane region" description="Helical" evidence="7">
    <location>
        <begin position="310"/>
        <end position="332"/>
    </location>
</feature>
<evidence type="ECO:0000256" key="3">
    <source>
        <dbReference type="ARBA" id="ARBA00022475"/>
    </source>
</evidence>
<dbReference type="CDD" id="cd06261">
    <property type="entry name" value="TM_PBP2"/>
    <property type="match status" value="1"/>
</dbReference>
<sequence>MKIILSFAKRIATAVPSIIGVVVVTFVLARALPGDPASYYAGSSATPQSIAQIRKALGLDKPLWLQFGDYANRLLHADLGTSLSSGQPVFQDLVTRLPASIELTLCALVFAMLIGLPLGIAAATQPGKASDHLCRIVVSVGAAFPTFFVSLGLVYVFYFKLGVSPEPLGRLNDTYFTVPPTITGLYLIDTLLAGDISAFWASCAQLILPSVSLGLFALAPIARIARASMLASLSSDYCRTARAMGLSRTRVVYGYGLRNAMLPVINILGMVFSFLLGANVLVEQVFAWPGIGAYAVNAVISSDYAAVQGFVLMMAILYILLNLVVDLAAAAIDPRVRYDG</sequence>
<evidence type="ECO:0000313" key="9">
    <source>
        <dbReference type="EMBL" id="MBB4008211.1"/>
    </source>
</evidence>
<dbReference type="OrthoDB" id="9805855at2"/>
<dbReference type="PANTHER" id="PTHR43163">
    <property type="entry name" value="DIPEPTIDE TRANSPORT SYSTEM PERMEASE PROTEIN DPPB-RELATED"/>
    <property type="match status" value="1"/>
</dbReference>
<feature type="transmembrane region" description="Helical" evidence="7">
    <location>
        <begin position="101"/>
        <end position="124"/>
    </location>
</feature>
<evidence type="ECO:0000256" key="1">
    <source>
        <dbReference type="ARBA" id="ARBA00004651"/>
    </source>
</evidence>
<name>A0A7W6HMY6_9HYPH</name>
<keyword evidence="5 7" id="KW-1133">Transmembrane helix</keyword>
<dbReference type="AlphaFoldDB" id="A0A7W6HMY6"/>
<dbReference type="GO" id="GO:0071916">
    <property type="term" value="F:dipeptide transmembrane transporter activity"/>
    <property type="evidence" value="ECO:0007669"/>
    <property type="project" value="TreeGrafter"/>
</dbReference>